<dbReference type="GO" id="GO:0004674">
    <property type="term" value="F:protein serine/threonine kinase activity"/>
    <property type="evidence" value="ECO:0007669"/>
    <property type="project" value="UniProtKB-KW"/>
</dbReference>
<dbReference type="Proteomes" id="UP000268321">
    <property type="component" value="Unassembled WGS sequence"/>
</dbReference>
<organism evidence="5 6">
    <name type="scientific">Metschnikowia bicuspidata</name>
    <dbReference type="NCBI Taxonomy" id="27322"/>
    <lineage>
        <taxon>Eukaryota</taxon>
        <taxon>Fungi</taxon>
        <taxon>Dikarya</taxon>
        <taxon>Ascomycota</taxon>
        <taxon>Saccharomycotina</taxon>
        <taxon>Pichiomycetes</taxon>
        <taxon>Metschnikowiaceae</taxon>
        <taxon>Metschnikowia</taxon>
    </lineage>
</organism>
<evidence type="ECO:0000256" key="2">
    <source>
        <dbReference type="ARBA" id="ARBA00022741"/>
    </source>
</evidence>
<dbReference type="Pfam" id="PF00069">
    <property type="entry name" value="Pkinase"/>
    <property type="match status" value="1"/>
</dbReference>
<feature type="non-terminal residue" evidence="5">
    <location>
        <position position="362"/>
    </location>
</feature>
<proteinExistence type="predicted"/>
<dbReference type="GO" id="GO:0005524">
    <property type="term" value="F:ATP binding"/>
    <property type="evidence" value="ECO:0007669"/>
    <property type="project" value="UniProtKB-KW"/>
</dbReference>
<dbReference type="InterPro" id="IPR000719">
    <property type="entry name" value="Prot_kinase_dom"/>
</dbReference>
<name>A0A4P9Z6Z5_9ASCO</name>
<dbReference type="InterPro" id="IPR050117">
    <property type="entry name" value="MAPK"/>
</dbReference>
<dbReference type="Gene3D" id="3.30.200.20">
    <property type="entry name" value="Phosphorylase Kinase, domain 1"/>
    <property type="match status" value="1"/>
</dbReference>
<gene>
    <name evidence="5" type="ORF">METBISCDRAFT_7119</name>
</gene>
<dbReference type="SUPFAM" id="SSF56112">
    <property type="entry name" value="Protein kinase-like (PK-like)"/>
    <property type="match status" value="1"/>
</dbReference>
<evidence type="ECO:0000256" key="3">
    <source>
        <dbReference type="ARBA" id="ARBA00022840"/>
    </source>
</evidence>
<keyword evidence="5" id="KW-0418">Kinase</keyword>
<keyword evidence="3" id="KW-0067">ATP-binding</keyword>
<evidence type="ECO:0000259" key="4">
    <source>
        <dbReference type="PROSITE" id="PS50011"/>
    </source>
</evidence>
<keyword evidence="6" id="KW-1185">Reference proteome</keyword>
<dbReference type="InterPro" id="IPR008271">
    <property type="entry name" value="Ser/Thr_kinase_AS"/>
</dbReference>
<keyword evidence="1" id="KW-0723">Serine/threonine-protein kinase</keyword>
<protein>
    <submittedName>
        <fullName evidence="5">Kinase-like protein</fullName>
    </submittedName>
</protein>
<evidence type="ECO:0000256" key="1">
    <source>
        <dbReference type="ARBA" id="ARBA00022527"/>
    </source>
</evidence>
<dbReference type="AlphaFoldDB" id="A0A4P9Z6Z5"/>
<feature type="domain" description="Protein kinase" evidence="4">
    <location>
        <begin position="23"/>
        <end position="362"/>
    </location>
</feature>
<feature type="non-terminal residue" evidence="5">
    <location>
        <position position="1"/>
    </location>
</feature>
<dbReference type="PROSITE" id="PS00108">
    <property type="entry name" value="PROTEIN_KINASE_ST"/>
    <property type="match status" value="1"/>
</dbReference>
<evidence type="ECO:0000313" key="6">
    <source>
        <dbReference type="Proteomes" id="UP000268321"/>
    </source>
</evidence>
<dbReference type="PROSITE" id="PS50011">
    <property type="entry name" value="PROTEIN_KINASE_DOM"/>
    <property type="match status" value="1"/>
</dbReference>
<keyword evidence="2" id="KW-0547">Nucleotide-binding</keyword>
<dbReference type="SMART" id="SM00220">
    <property type="entry name" value="S_TKc"/>
    <property type="match status" value="1"/>
</dbReference>
<dbReference type="OrthoDB" id="2158884at2759"/>
<evidence type="ECO:0000313" key="5">
    <source>
        <dbReference type="EMBL" id="RKP28396.1"/>
    </source>
</evidence>
<sequence>VPTFSPMTEQIQPLEFDSFPALYYVISRLGIGSFGCAFLTKYRRNLGSLLGASPNKNGTLMEPLCDKVSGKSYSDGLMAVKIMKNRLKKPADYLGVNEIKFILSVPLHPNLLQIFNLFIDTFSGKLHIAMEAMNQNLYQFLQKNERRPLADSVVKSLLAQLLSAIRHIHAHGYFHRDVKPENILVTSSRAYYGKEACPELLKRDAFVLKLCDYGLARHTSNMKELTQYVSTRWYRAPEILLRLKNYSFPIDIWAFASVAVEVMTYRPLFAGLNETDQLWQILKELGNPSLTDRCDEDLGGEWLEGVELAQKLGFSLPYVTPNSIFNIVDSHKKELASIVKLCLMWDPLKRPTANQLARLSYF</sequence>
<dbReference type="PANTHER" id="PTHR24055">
    <property type="entry name" value="MITOGEN-ACTIVATED PROTEIN KINASE"/>
    <property type="match status" value="1"/>
</dbReference>
<reference evidence="6" key="1">
    <citation type="journal article" date="2018" name="Nat. Microbiol.">
        <title>Leveraging single-cell genomics to expand the fungal tree of life.</title>
        <authorList>
            <person name="Ahrendt S.R."/>
            <person name="Quandt C.A."/>
            <person name="Ciobanu D."/>
            <person name="Clum A."/>
            <person name="Salamov A."/>
            <person name="Andreopoulos B."/>
            <person name="Cheng J.F."/>
            <person name="Woyke T."/>
            <person name="Pelin A."/>
            <person name="Henrissat B."/>
            <person name="Reynolds N.K."/>
            <person name="Benny G.L."/>
            <person name="Smith M.E."/>
            <person name="James T.Y."/>
            <person name="Grigoriev I.V."/>
        </authorList>
    </citation>
    <scope>NUCLEOTIDE SEQUENCE [LARGE SCALE GENOMIC DNA]</scope>
    <source>
        <strain evidence="6">Baker2002</strain>
    </source>
</reference>
<dbReference type="Gene3D" id="1.10.510.10">
    <property type="entry name" value="Transferase(Phosphotransferase) domain 1"/>
    <property type="match status" value="1"/>
</dbReference>
<keyword evidence="5" id="KW-0808">Transferase</keyword>
<dbReference type="EMBL" id="ML004900">
    <property type="protein sequence ID" value="RKP28396.1"/>
    <property type="molecule type" value="Genomic_DNA"/>
</dbReference>
<accession>A0A4P9Z6Z5</accession>
<dbReference type="InterPro" id="IPR011009">
    <property type="entry name" value="Kinase-like_dom_sf"/>
</dbReference>